<comment type="caution">
    <text evidence="1">The sequence shown here is derived from an EMBL/GenBank/DDBJ whole genome shotgun (WGS) entry which is preliminary data.</text>
</comment>
<dbReference type="EMBL" id="JAUIQT010000001">
    <property type="protein sequence ID" value="MDN4833992.1"/>
    <property type="molecule type" value="Genomic_DNA"/>
</dbReference>
<organism evidence="1 2">
    <name type="scientific">Ligilactobacillus salivarius</name>
    <dbReference type="NCBI Taxonomy" id="1624"/>
    <lineage>
        <taxon>Bacteria</taxon>
        <taxon>Bacillati</taxon>
        <taxon>Bacillota</taxon>
        <taxon>Bacilli</taxon>
        <taxon>Lactobacillales</taxon>
        <taxon>Lactobacillaceae</taxon>
        <taxon>Ligilactobacillus</taxon>
    </lineage>
</organism>
<dbReference type="RefSeq" id="WP_301207370.1">
    <property type="nucleotide sequence ID" value="NZ_JAUIQT010000001.1"/>
</dbReference>
<protein>
    <recommendedName>
        <fullName evidence="3">DUF806 family protein</fullName>
    </recommendedName>
</protein>
<name>A0AAW7N899_9LACO</name>
<proteinExistence type="predicted"/>
<evidence type="ECO:0000313" key="1">
    <source>
        <dbReference type="EMBL" id="MDN4833992.1"/>
    </source>
</evidence>
<dbReference type="AlphaFoldDB" id="A0AAW7N899"/>
<evidence type="ECO:0000313" key="2">
    <source>
        <dbReference type="Proteomes" id="UP001174888"/>
    </source>
</evidence>
<dbReference type="Proteomes" id="UP001174888">
    <property type="component" value="Unassembled WGS sequence"/>
</dbReference>
<evidence type="ECO:0008006" key="3">
    <source>
        <dbReference type="Google" id="ProtNLM"/>
    </source>
</evidence>
<sequence>MSLIDFEVADWLTANQDLVDKLAELRQNKLDYAPIFTDTPDDTFIKIENTPWIRVTGFGDGAVYADNQRLFEQPNVQVDFWVREENVDRLEDIAEEIYRTMKQHYFERTDFNHERDTDFNGCIMVRNVFAGIKERTADRNG</sequence>
<accession>A0AAW7N899</accession>
<gene>
    <name evidence="1" type="ORF">QYC35_07245</name>
</gene>
<reference evidence="1" key="1">
    <citation type="submission" date="2023-07" db="EMBL/GenBank/DDBJ databases">
        <title>Complete genome sequence of Ligilactobacillus salivarius SRCM217594 isolated from Gallus gallus domesticus feces.</title>
        <authorList>
            <person name="Yang H.-G."/>
            <person name="Ryu M.-S."/>
            <person name="Ha G.-S."/>
            <person name="Yang H.-J."/>
            <person name="Jeong D.-Y."/>
        </authorList>
    </citation>
    <scope>NUCLEOTIDE SEQUENCE</scope>
    <source>
        <strain evidence="1">SRCM217594</strain>
    </source>
</reference>